<evidence type="ECO:0000259" key="5">
    <source>
        <dbReference type="Pfam" id="PF01103"/>
    </source>
</evidence>
<name>A0A0F9S970_9ZZZZ</name>
<dbReference type="GO" id="GO:0019867">
    <property type="term" value="C:outer membrane"/>
    <property type="evidence" value="ECO:0007669"/>
    <property type="project" value="InterPro"/>
</dbReference>
<proteinExistence type="predicted"/>
<gene>
    <name evidence="6" type="ORF">LCGC14_0802470</name>
</gene>
<evidence type="ECO:0000256" key="3">
    <source>
        <dbReference type="ARBA" id="ARBA00022692"/>
    </source>
</evidence>
<evidence type="ECO:0000313" key="6">
    <source>
        <dbReference type="EMBL" id="KKN33571.1"/>
    </source>
</evidence>
<dbReference type="InterPro" id="IPR000184">
    <property type="entry name" value="Bac_surfAg_D15"/>
</dbReference>
<comment type="caution">
    <text evidence="6">The sequence shown here is derived from an EMBL/GenBank/DDBJ whole genome shotgun (WGS) entry which is preliminary data.</text>
</comment>
<keyword evidence="2" id="KW-1134">Transmembrane beta strand</keyword>
<reference evidence="6" key="1">
    <citation type="journal article" date="2015" name="Nature">
        <title>Complex archaea that bridge the gap between prokaryotes and eukaryotes.</title>
        <authorList>
            <person name="Spang A."/>
            <person name="Saw J.H."/>
            <person name="Jorgensen S.L."/>
            <person name="Zaremba-Niedzwiedzka K."/>
            <person name="Martijn J."/>
            <person name="Lind A.E."/>
            <person name="van Eijk R."/>
            <person name="Schleper C."/>
            <person name="Guy L."/>
            <person name="Ettema T.J."/>
        </authorList>
    </citation>
    <scope>NUCLEOTIDE SEQUENCE</scope>
</reference>
<evidence type="ECO:0000256" key="1">
    <source>
        <dbReference type="ARBA" id="ARBA00004370"/>
    </source>
</evidence>
<dbReference type="Pfam" id="PF01103">
    <property type="entry name" value="Omp85"/>
    <property type="match status" value="1"/>
</dbReference>
<dbReference type="Gene3D" id="2.40.160.50">
    <property type="entry name" value="membrane protein fhac: a member of the omp85/tpsb transporter family"/>
    <property type="match status" value="1"/>
</dbReference>
<dbReference type="EMBL" id="LAZR01002167">
    <property type="protein sequence ID" value="KKN33571.1"/>
    <property type="molecule type" value="Genomic_DNA"/>
</dbReference>
<keyword evidence="4" id="KW-0472">Membrane</keyword>
<keyword evidence="3" id="KW-0812">Transmembrane</keyword>
<feature type="domain" description="Bacterial surface antigen (D15)" evidence="5">
    <location>
        <begin position="60"/>
        <end position="300"/>
    </location>
</feature>
<evidence type="ECO:0000256" key="4">
    <source>
        <dbReference type="ARBA" id="ARBA00023136"/>
    </source>
</evidence>
<accession>A0A0F9S970</accession>
<organism evidence="6">
    <name type="scientific">marine sediment metagenome</name>
    <dbReference type="NCBI Taxonomy" id="412755"/>
    <lineage>
        <taxon>unclassified sequences</taxon>
        <taxon>metagenomes</taxon>
        <taxon>ecological metagenomes</taxon>
    </lineage>
</organism>
<evidence type="ECO:0000256" key="2">
    <source>
        <dbReference type="ARBA" id="ARBA00022452"/>
    </source>
</evidence>
<dbReference type="InterPro" id="IPR039910">
    <property type="entry name" value="D15-like"/>
</dbReference>
<comment type="subcellular location">
    <subcellularLocation>
        <location evidence="1">Membrane</location>
    </subcellularLocation>
</comment>
<sequence length="329" mass="37620">MIVLPLIFYSPETKIAGGLGGIYSFRTSKNRKGSRPSSIMMALIYTQKKQSIIEFGPDLYLKNEAYHLMGRISFTDFSDRFYGIGQTTSEDMKEDFTSRITRINLNLQKKLWPKLYVGMQYEFEHNAITKVEEDGQLVRREILGSEGGTASGLGFLINRDARNNIFSPSAGDFCELSATLFRNGLGSSYDFTRYRLDLRKYFPLFSSHVLAFQGYFNLITGNPPFQMLSLIGGQNLMRGYYRGRFRDKNMIVLQMEYRVPLFRKLGMVGFLGFGDVADNVGNFVLRDFKYSAGFGFRYLLNPQEKINVRLDFGFCNESFGVYIAVSEAF</sequence>
<dbReference type="AlphaFoldDB" id="A0A0F9S970"/>
<dbReference type="PANTHER" id="PTHR12815">
    <property type="entry name" value="SORTING AND ASSEMBLY MACHINERY SAMM50 PROTEIN FAMILY MEMBER"/>
    <property type="match status" value="1"/>
</dbReference>
<protein>
    <recommendedName>
        <fullName evidence="5">Bacterial surface antigen (D15) domain-containing protein</fullName>
    </recommendedName>
</protein>
<dbReference type="PANTHER" id="PTHR12815:SF18">
    <property type="entry name" value="SORTING AND ASSEMBLY MACHINERY COMPONENT 50 HOMOLOG"/>
    <property type="match status" value="1"/>
</dbReference>